<dbReference type="Proteomes" id="UP000078406">
    <property type="component" value="Unassembled WGS sequence"/>
</dbReference>
<name>A0A177Y0W7_9VIBR</name>
<evidence type="ECO:0000313" key="1">
    <source>
        <dbReference type="EMBL" id="OAJ94246.1"/>
    </source>
</evidence>
<evidence type="ECO:0000313" key="2">
    <source>
        <dbReference type="Proteomes" id="UP000078406"/>
    </source>
</evidence>
<reference evidence="1 2" key="1">
    <citation type="journal article" date="2016" name="Syst. Appl. Microbiol.">
        <title>Vibrio bivalvicida sp. nov., a novel larval pathogen for bivalve molluscs reared in a hatchery.</title>
        <authorList>
            <person name="Dubert J."/>
            <person name="Romalde J.L."/>
            <person name="Prado S."/>
            <person name="Barja J.L."/>
        </authorList>
    </citation>
    <scope>NUCLEOTIDE SEQUENCE [LARGE SCALE GENOMIC DNA]</scope>
    <source>
        <strain evidence="1 2">605</strain>
    </source>
</reference>
<sequence length="178" mass="19973">MKNIILYIGMATFCILTSFVVSASMKSIGLTESGVSEHYPVCSKEPEAICFSKVEIDNKNQVFITIFIDIDYLPQFNSDDTSTKINGIIGGMNLFLALFNPRYPKPIDADNKLIQLNLGGGNQDDIIILAKAIVDNFYYSGFAYLDKNNGREIKVGQTQLSPIEYYKSEIEKESERNE</sequence>
<gene>
    <name evidence="1" type="ORF">APB76_10545</name>
</gene>
<accession>A0A177Y0W7</accession>
<comment type="caution">
    <text evidence="1">The sequence shown here is derived from an EMBL/GenBank/DDBJ whole genome shotgun (WGS) entry which is preliminary data.</text>
</comment>
<dbReference type="AlphaFoldDB" id="A0A177Y0W7"/>
<dbReference type="EMBL" id="LLEI02000029">
    <property type="protein sequence ID" value="OAJ94246.1"/>
    <property type="molecule type" value="Genomic_DNA"/>
</dbReference>
<dbReference type="RefSeq" id="WP_054962900.1">
    <property type="nucleotide sequence ID" value="NZ_LLEI02000029.1"/>
</dbReference>
<protein>
    <submittedName>
        <fullName evidence="1">Uncharacterized protein</fullName>
    </submittedName>
</protein>
<proteinExistence type="predicted"/>
<organism evidence="1 2">
    <name type="scientific">Vibrio bivalvicida</name>
    <dbReference type="NCBI Taxonomy" id="1276888"/>
    <lineage>
        <taxon>Bacteria</taxon>
        <taxon>Pseudomonadati</taxon>
        <taxon>Pseudomonadota</taxon>
        <taxon>Gammaproteobacteria</taxon>
        <taxon>Vibrionales</taxon>
        <taxon>Vibrionaceae</taxon>
        <taxon>Vibrio</taxon>
        <taxon>Vibrio oreintalis group</taxon>
    </lineage>
</organism>